<proteinExistence type="predicted"/>
<organism evidence="4 5">
    <name type="scientific">Actinoalloteichus caeruleus DSM 43889</name>
    <dbReference type="NCBI Taxonomy" id="1120930"/>
    <lineage>
        <taxon>Bacteria</taxon>
        <taxon>Bacillati</taxon>
        <taxon>Actinomycetota</taxon>
        <taxon>Actinomycetes</taxon>
        <taxon>Pseudonocardiales</taxon>
        <taxon>Pseudonocardiaceae</taxon>
        <taxon>Actinoalloteichus</taxon>
        <taxon>Actinoalloteichus cyanogriseus</taxon>
    </lineage>
</organism>
<protein>
    <submittedName>
        <fullName evidence="4">Dehydrogenase</fullName>
    </submittedName>
</protein>
<dbReference type="EMBL" id="AUBJ02000001">
    <property type="protein sequence ID" value="MCP2333871.1"/>
    <property type="molecule type" value="Genomic_DNA"/>
</dbReference>
<gene>
    <name evidence="4" type="ORF">G443_004141</name>
</gene>
<dbReference type="Pfam" id="PF01408">
    <property type="entry name" value="GFO_IDH_MocA"/>
    <property type="match status" value="1"/>
</dbReference>
<reference evidence="4 5" key="1">
    <citation type="submission" date="2013-07" db="EMBL/GenBank/DDBJ databases">
        <authorList>
            <consortium name="DOE Joint Genome Institute"/>
            <person name="Reeve W."/>
            <person name="Huntemann M."/>
            <person name="Han J."/>
            <person name="Chen A."/>
            <person name="Kyrpides N."/>
            <person name="Mavromatis K."/>
            <person name="Markowitz V."/>
            <person name="Palaniappan K."/>
            <person name="Ivanova N."/>
            <person name="Schaumberg A."/>
            <person name="Pati A."/>
            <person name="Liolios K."/>
            <person name="Nordberg H.P."/>
            <person name="Cantor M.N."/>
            <person name="Hua S.X."/>
            <person name="Woyke T."/>
        </authorList>
    </citation>
    <scope>NUCLEOTIDE SEQUENCE [LARGE SCALE GENOMIC DNA]</scope>
    <source>
        <strain evidence="4 5">DSM 43889</strain>
    </source>
</reference>
<dbReference type="Gene3D" id="3.40.50.720">
    <property type="entry name" value="NAD(P)-binding Rossmann-like Domain"/>
    <property type="match status" value="1"/>
</dbReference>
<dbReference type="Proteomes" id="UP000791080">
    <property type="component" value="Unassembled WGS sequence"/>
</dbReference>
<dbReference type="SUPFAM" id="SSF51735">
    <property type="entry name" value="NAD(P)-binding Rossmann-fold domains"/>
    <property type="match status" value="1"/>
</dbReference>
<comment type="caution">
    <text evidence="4">The sequence shown here is derived from an EMBL/GenBank/DDBJ whole genome shotgun (WGS) entry which is preliminary data.</text>
</comment>
<evidence type="ECO:0000259" key="3">
    <source>
        <dbReference type="Pfam" id="PF01408"/>
    </source>
</evidence>
<keyword evidence="5" id="KW-1185">Reference proteome</keyword>
<dbReference type="Gene3D" id="3.30.360.10">
    <property type="entry name" value="Dihydrodipicolinate Reductase, domain 2"/>
    <property type="match status" value="1"/>
</dbReference>
<reference evidence="4 5" key="2">
    <citation type="submission" date="2022-06" db="EMBL/GenBank/DDBJ databases">
        <title>Genomic Encyclopedia of Type Strains, Phase I: the one thousand microbial genomes (KMG-I) project.</title>
        <authorList>
            <person name="Kyrpides N."/>
        </authorList>
    </citation>
    <scope>NUCLEOTIDE SEQUENCE [LARGE SCALE GENOMIC DNA]</scope>
    <source>
        <strain evidence="4 5">DSM 43889</strain>
    </source>
</reference>
<feature type="domain" description="Gfo/Idh/MocA-like oxidoreductase N-terminal" evidence="3">
    <location>
        <begin position="7"/>
        <end position="126"/>
    </location>
</feature>
<dbReference type="SUPFAM" id="SSF55347">
    <property type="entry name" value="Glyceraldehyde-3-phosphate dehydrogenase-like, C-terminal domain"/>
    <property type="match status" value="1"/>
</dbReference>
<accession>A0ABT1JP03</accession>
<evidence type="ECO:0000256" key="2">
    <source>
        <dbReference type="SAM" id="MobiDB-lite"/>
    </source>
</evidence>
<evidence type="ECO:0000313" key="5">
    <source>
        <dbReference type="Proteomes" id="UP000791080"/>
    </source>
</evidence>
<name>A0ABT1JP03_ACTCY</name>
<evidence type="ECO:0000313" key="4">
    <source>
        <dbReference type="EMBL" id="MCP2333871.1"/>
    </source>
</evidence>
<dbReference type="InterPro" id="IPR050463">
    <property type="entry name" value="Gfo/Idh/MocA_oxidrdct_glycsds"/>
</dbReference>
<dbReference type="PANTHER" id="PTHR43818">
    <property type="entry name" value="BCDNA.GH03377"/>
    <property type="match status" value="1"/>
</dbReference>
<dbReference type="InterPro" id="IPR000683">
    <property type="entry name" value="Gfo/Idh/MocA-like_OxRdtase_N"/>
</dbReference>
<feature type="compositionally biased region" description="Polar residues" evidence="2">
    <location>
        <begin position="393"/>
        <end position="407"/>
    </location>
</feature>
<feature type="region of interest" description="Disordered" evidence="2">
    <location>
        <begin position="386"/>
        <end position="407"/>
    </location>
</feature>
<sequence length="407" mass="43324">MTTPTRVLQVGAHGYGRVHLDNIAALGESGLVRLVGLCDPVPPAPETLAAFDGVPVSPELDALLAEQRPDVTIVATPIHTHLPLAVTALRAGSHVLLEKPPTPTLADFETLLAVSEETDRRCQIGFQSLGSAALAEAVDLVGSGTIGGLLGIGAAGTWIRDTAYYQRAPWAGRMVLDGRPVTDGALTNAFAHAVASALRLGGAERAGDVRRVELERFHAHPIEGDDTACVRLTRSDGLPIVVAVTVCAERTRDPYLILHGESGRITVWYTRDQLLVETGSAFPGARPVTDDAQSRARVLSRTNLLANLVDHLADPSVPLLSPSAGSHTFMRAMEEIRLDGPARAIDPRYYREEGTGQRWRPIIDGVDTVVARSAAELRLFSELGAPWAAGSPRDTTLPTRQGVSSPS</sequence>
<dbReference type="RefSeq" id="WP_026419041.1">
    <property type="nucleotide sequence ID" value="NZ_AUBJ02000001.1"/>
</dbReference>
<evidence type="ECO:0000256" key="1">
    <source>
        <dbReference type="ARBA" id="ARBA00023002"/>
    </source>
</evidence>
<keyword evidence="1" id="KW-0560">Oxidoreductase</keyword>
<dbReference type="PANTHER" id="PTHR43818:SF11">
    <property type="entry name" value="BCDNA.GH03377"/>
    <property type="match status" value="1"/>
</dbReference>
<dbReference type="InterPro" id="IPR036291">
    <property type="entry name" value="NAD(P)-bd_dom_sf"/>
</dbReference>